<gene>
    <name evidence="2" type="ORF">ACFSR1_15920</name>
</gene>
<protein>
    <recommendedName>
        <fullName evidence="4">DUF2809 domain-containing protein</fullName>
    </recommendedName>
</protein>
<feature type="transmembrane region" description="Helical" evidence="1">
    <location>
        <begin position="113"/>
        <end position="132"/>
    </location>
</feature>
<reference evidence="3" key="1">
    <citation type="journal article" date="2019" name="Int. J. Syst. Evol. Microbiol.">
        <title>The Global Catalogue of Microorganisms (GCM) 10K type strain sequencing project: providing services to taxonomists for standard genome sequencing and annotation.</title>
        <authorList>
            <consortium name="The Broad Institute Genomics Platform"/>
            <consortium name="The Broad Institute Genome Sequencing Center for Infectious Disease"/>
            <person name="Wu L."/>
            <person name="Ma J."/>
        </authorList>
    </citation>
    <scope>NUCLEOTIDE SEQUENCE [LARGE SCALE GENOMIC DNA]</scope>
    <source>
        <strain evidence="3">KCTC 52274</strain>
    </source>
</reference>
<evidence type="ECO:0000313" key="2">
    <source>
        <dbReference type="EMBL" id="MFD2564167.1"/>
    </source>
</evidence>
<evidence type="ECO:0008006" key="4">
    <source>
        <dbReference type="Google" id="ProtNLM"/>
    </source>
</evidence>
<comment type="caution">
    <text evidence="2">The sequence shown here is derived from an EMBL/GenBank/DDBJ whole genome shotgun (WGS) entry which is preliminary data.</text>
</comment>
<dbReference type="RefSeq" id="WP_378294010.1">
    <property type="nucleotide sequence ID" value="NZ_JBHULE010000019.1"/>
</dbReference>
<accession>A0ABW5LIF4</accession>
<dbReference type="Proteomes" id="UP001597319">
    <property type="component" value="Unassembled WGS sequence"/>
</dbReference>
<feature type="transmembrane region" description="Helical" evidence="1">
    <location>
        <begin position="76"/>
        <end position="93"/>
    </location>
</feature>
<feature type="transmembrane region" description="Helical" evidence="1">
    <location>
        <begin position="20"/>
        <end position="37"/>
    </location>
</feature>
<keyword evidence="1" id="KW-0812">Transmembrane</keyword>
<feature type="transmembrane region" description="Helical" evidence="1">
    <location>
        <begin position="49"/>
        <end position="67"/>
    </location>
</feature>
<proteinExistence type="predicted"/>
<keyword evidence="1" id="KW-1133">Transmembrane helix</keyword>
<sequence>MKDILFDFLNKLKQTPKTLVLTYVTIYFLWGLGMNEFGTEMGIARFANWWQVITCYILYMVPISIILKEYNFFNQYAYGLVAMGILEFLGYWLQTSYVYPNNILDQLFSPQNFSLGMALFFALYFPAGNWLVDKVHGLIFKKQEIDSPSTLQQE</sequence>
<evidence type="ECO:0000256" key="1">
    <source>
        <dbReference type="SAM" id="Phobius"/>
    </source>
</evidence>
<keyword evidence="1" id="KW-0472">Membrane</keyword>
<dbReference type="EMBL" id="JBHULE010000019">
    <property type="protein sequence ID" value="MFD2564167.1"/>
    <property type="molecule type" value="Genomic_DNA"/>
</dbReference>
<organism evidence="2 3">
    <name type="scientific">Aquimarina rubra</name>
    <dbReference type="NCBI Taxonomy" id="1920033"/>
    <lineage>
        <taxon>Bacteria</taxon>
        <taxon>Pseudomonadati</taxon>
        <taxon>Bacteroidota</taxon>
        <taxon>Flavobacteriia</taxon>
        <taxon>Flavobacteriales</taxon>
        <taxon>Flavobacteriaceae</taxon>
        <taxon>Aquimarina</taxon>
    </lineage>
</organism>
<name>A0ABW5LIF4_9FLAO</name>
<keyword evidence="3" id="KW-1185">Reference proteome</keyword>
<evidence type="ECO:0000313" key="3">
    <source>
        <dbReference type="Proteomes" id="UP001597319"/>
    </source>
</evidence>